<keyword evidence="4" id="KW-0479">Metal-binding</keyword>
<keyword evidence="2" id="KW-0813">Transport</keyword>
<dbReference type="PROSITE" id="PS51257">
    <property type="entry name" value="PROKAR_LIPOPROTEIN"/>
    <property type="match status" value="1"/>
</dbReference>
<evidence type="ECO:0000256" key="5">
    <source>
        <dbReference type="ARBA" id="ARBA00022729"/>
    </source>
</evidence>
<sequence>MPARPFSFARLRRSAVVVPALVAGLLLAGCAAGTGADSTSSDALVVYNAQHEELTKEWADAFTKETGIKVVLRNGDDSELANQLVQEGSASKADVFLTENSPAMSLVEDAGLFSPVDDATLALVPEQYRPTSGLWTGIAARSTVLVYNPSLISEDELPASLMDLSKPEWKGKWGAAPAKADFQAIVSAVLATQGEDATRDWLDGMAENSVQYRNNIVTMKAVNAGEVPMGVIYHYYWFRDQDAAAEDSGNTKLHYFGDQDPGAFVSISGGGVLKNAPHADEAQKFLAFIAGEQGQKILGDGYSFEYPVASDVPARSELPPLASLDAPVIDPSTLNGPAVITLMTEAGLL</sequence>
<evidence type="ECO:0000256" key="1">
    <source>
        <dbReference type="ARBA" id="ARBA00008520"/>
    </source>
</evidence>
<evidence type="ECO:0000256" key="3">
    <source>
        <dbReference type="ARBA" id="ARBA00022496"/>
    </source>
</evidence>
<dbReference type="RefSeq" id="WP_396639014.1">
    <property type="nucleotide sequence ID" value="NZ_JBIQWL010000001.1"/>
</dbReference>
<dbReference type="SUPFAM" id="SSF53850">
    <property type="entry name" value="Periplasmic binding protein-like II"/>
    <property type="match status" value="1"/>
</dbReference>
<dbReference type="Pfam" id="PF13343">
    <property type="entry name" value="SBP_bac_6"/>
    <property type="match status" value="1"/>
</dbReference>
<reference evidence="9 10" key="1">
    <citation type="submission" date="2024-09" db="EMBL/GenBank/DDBJ databases">
        <authorList>
            <person name="Pan X."/>
        </authorList>
    </citation>
    <scope>NUCLEOTIDE SEQUENCE [LARGE SCALE GENOMIC DNA]</scope>
    <source>
        <strain evidence="9 10">B2969</strain>
    </source>
</reference>
<dbReference type="Gene3D" id="3.40.190.10">
    <property type="entry name" value="Periplasmic binding protein-like II"/>
    <property type="match status" value="2"/>
</dbReference>
<dbReference type="CDD" id="cd13543">
    <property type="entry name" value="PBP2_Fbp"/>
    <property type="match status" value="1"/>
</dbReference>
<dbReference type="InterPro" id="IPR026045">
    <property type="entry name" value="Ferric-bd"/>
</dbReference>
<keyword evidence="7" id="KW-0406">Ion transport</keyword>
<dbReference type="PROSITE" id="PS01037">
    <property type="entry name" value="SBP_BACTERIAL_1"/>
    <property type="match status" value="1"/>
</dbReference>
<comment type="caution">
    <text evidence="9">The sequence shown here is derived from an EMBL/GenBank/DDBJ whole genome shotgun (WGS) entry which is preliminary data.</text>
</comment>
<evidence type="ECO:0000256" key="7">
    <source>
        <dbReference type="ARBA" id="ARBA00023065"/>
    </source>
</evidence>
<dbReference type="Proteomes" id="UP001610861">
    <property type="component" value="Unassembled WGS sequence"/>
</dbReference>
<dbReference type="PIRSF" id="PIRSF002825">
    <property type="entry name" value="CfbpA"/>
    <property type="match status" value="1"/>
</dbReference>
<keyword evidence="10" id="KW-1185">Reference proteome</keyword>
<gene>
    <name evidence="9" type="ORF">ACH3VR_01690</name>
</gene>
<evidence type="ECO:0000313" key="10">
    <source>
        <dbReference type="Proteomes" id="UP001610861"/>
    </source>
</evidence>
<proteinExistence type="inferred from homology"/>
<evidence type="ECO:0000256" key="2">
    <source>
        <dbReference type="ARBA" id="ARBA00022448"/>
    </source>
</evidence>
<evidence type="ECO:0000313" key="9">
    <source>
        <dbReference type="EMBL" id="MFH8249064.1"/>
    </source>
</evidence>
<dbReference type="InterPro" id="IPR006061">
    <property type="entry name" value="SBP_1_CS"/>
</dbReference>
<evidence type="ECO:0000256" key="8">
    <source>
        <dbReference type="SAM" id="SignalP"/>
    </source>
</evidence>
<keyword evidence="6" id="KW-0408">Iron</keyword>
<feature type="signal peptide" evidence="8">
    <location>
        <begin position="1"/>
        <end position="28"/>
    </location>
</feature>
<keyword evidence="3" id="KW-0410">Iron transport</keyword>
<keyword evidence="5 8" id="KW-0732">Signal</keyword>
<name>A0ABW7Q2M0_9MICO</name>
<feature type="chain" id="PRO_5047463975" evidence="8">
    <location>
        <begin position="29"/>
        <end position="349"/>
    </location>
</feature>
<evidence type="ECO:0000256" key="6">
    <source>
        <dbReference type="ARBA" id="ARBA00023004"/>
    </source>
</evidence>
<organism evidence="9 10">
    <name type="scientific">Microbacterium alkaliflavum</name>
    <dbReference type="NCBI Taxonomy" id="3248839"/>
    <lineage>
        <taxon>Bacteria</taxon>
        <taxon>Bacillati</taxon>
        <taxon>Actinomycetota</taxon>
        <taxon>Actinomycetes</taxon>
        <taxon>Micrococcales</taxon>
        <taxon>Microbacteriaceae</taxon>
        <taxon>Microbacterium</taxon>
    </lineage>
</organism>
<protein>
    <submittedName>
        <fullName evidence="9">Iron ABC transporter substrate-binding protein</fullName>
    </submittedName>
</protein>
<dbReference type="PANTHER" id="PTHR30006">
    <property type="entry name" value="THIAMINE-BINDING PERIPLASMIC PROTEIN-RELATED"/>
    <property type="match status" value="1"/>
</dbReference>
<accession>A0ABW7Q2M0</accession>
<dbReference type="PANTHER" id="PTHR30006:SF15">
    <property type="entry name" value="IRON-UTILIZATION PERIPLASMIC PROTEIN"/>
    <property type="match status" value="1"/>
</dbReference>
<evidence type="ECO:0000256" key="4">
    <source>
        <dbReference type="ARBA" id="ARBA00022723"/>
    </source>
</evidence>
<comment type="similarity">
    <text evidence="1">Belongs to the bacterial solute-binding protein 1 family.</text>
</comment>
<dbReference type="EMBL" id="JBIQWL010000001">
    <property type="protein sequence ID" value="MFH8249064.1"/>
    <property type="molecule type" value="Genomic_DNA"/>
</dbReference>